<dbReference type="EMBL" id="NHOC01000018">
    <property type="protein sequence ID" value="OUM19461.1"/>
    <property type="molecule type" value="Genomic_DNA"/>
</dbReference>
<keyword evidence="4" id="KW-1185">Reference proteome</keyword>
<evidence type="ECO:0000313" key="2">
    <source>
        <dbReference type="EMBL" id="OUM19368.1"/>
    </source>
</evidence>
<proteinExistence type="predicted"/>
<dbReference type="EMBL" id="NHOC01000020">
    <property type="protein sequence ID" value="OUM19368.1"/>
    <property type="molecule type" value="Genomic_DNA"/>
</dbReference>
<feature type="transmembrane region" description="Helical" evidence="1">
    <location>
        <begin position="237"/>
        <end position="262"/>
    </location>
</feature>
<evidence type="ECO:0000313" key="4">
    <source>
        <dbReference type="Proteomes" id="UP000194903"/>
    </source>
</evidence>
<feature type="transmembrane region" description="Helical" evidence="1">
    <location>
        <begin position="156"/>
        <end position="181"/>
    </location>
</feature>
<keyword evidence="1" id="KW-0472">Membrane</keyword>
<comment type="caution">
    <text evidence="2">The sequence shown here is derived from an EMBL/GenBank/DDBJ whole genome shotgun (WGS) entry which is preliminary data.</text>
</comment>
<protein>
    <submittedName>
        <fullName evidence="2">Uncharacterized protein</fullName>
    </submittedName>
</protein>
<name>A0A252F0P6_9FIRM</name>
<dbReference type="RefSeq" id="WP_087022323.1">
    <property type="nucleotide sequence ID" value="NZ_CP178353.1"/>
</dbReference>
<feature type="transmembrane region" description="Helical" evidence="1">
    <location>
        <begin position="43"/>
        <end position="66"/>
    </location>
</feature>
<accession>A0A252F0P6</accession>
<evidence type="ECO:0000313" key="3">
    <source>
        <dbReference type="EMBL" id="OUM19461.1"/>
    </source>
</evidence>
<feature type="transmembrane region" description="Helical" evidence="1">
    <location>
        <begin position="101"/>
        <end position="123"/>
    </location>
</feature>
<feature type="transmembrane region" description="Helical" evidence="1">
    <location>
        <begin position="193"/>
        <end position="217"/>
    </location>
</feature>
<gene>
    <name evidence="3" type="ORF">CBW42_12935</name>
    <name evidence="2" type="ORF">CBW42_13655</name>
</gene>
<dbReference type="Proteomes" id="UP000194903">
    <property type="component" value="Unassembled WGS sequence"/>
</dbReference>
<feature type="transmembrane region" description="Helical" evidence="1">
    <location>
        <begin position="16"/>
        <end position="37"/>
    </location>
</feature>
<reference evidence="2 4" key="1">
    <citation type="submission" date="2017-05" db="EMBL/GenBank/DDBJ databases">
        <title>Butyricicoccus porcorum sp. nov. a butyrate-producing bacterium from the swine intestinal tract.</title>
        <authorList>
            <person name="Trachsel J."/>
            <person name="Humphrey S."/>
            <person name="Allen H.K."/>
        </authorList>
    </citation>
    <scope>NUCLEOTIDE SEQUENCE [LARGE SCALE GENOMIC DNA]</scope>
    <source>
        <strain evidence="2">BB10</strain>
    </source>
</reference>
<keyword evidence="1" id="KW-0812">Transmembrane</keyword>
<dbReference type="OrthoDB" id="9816138at2"/>
<evidence type="ECO:0000256" key="1">
    <source>
        <dbReference type="SAM" id="Phobius"/>
    </source>
</evidence>
<sequence>MLSKLIGYEFKSTRRIFLPAFGVLLLLSLANSIFIALPVSAPFGVLMTVYVLAMFAVCVLAFAYMINRFYKNLLGDEGYLMFTLPARPSQLIWAKCITSTIWMVVTVILCCISLFLLATPALLSASFEPEIAFSDFWHLIQYGFSELLHEFGANLFLVPIEFTVISIAGVINFCMHIYACLSLGSLANKHRLGFAFLAYLGFGVAKEILQFISSWIFDLTGLNLDFNLTLNTAAQMHIVLLGCLLFIAVCIAVNFVITNYILSKHLNLQ</sequence>
<keyword evidence="1" id="KW-1133">Transmembrane helix</keyword>
<dbReference type="AlphaFoldDB" id="A0A252F0P6"/>
<organism evidence="2 4">
    <name type="scientific">Butyricicoccus porcorum</name>
    <dbReference type="NCBI Taxonomy" id="1945634"/>
    <lineage>
        <taxon>Bacteria</taxon>
        <taxon>Bacillati</taxon>
        <taxon>Bacillota</taxon>
        <taxon>Clostridia</taxon>
        <taxon>Eubacteriales</taxon>
        <taxon>Butyricicoccaceae</taxon>
        <taxon>Butyricicoccus</taxon>
    </lineage>
</organism>